<dbReference type="SUPFAM" id="SSF51261">
    <property type="entry name" value="Duplicated hybrid motif"/>
    <property type="match status" value="1"/>
</dbReference>
<dbReference type="PANTHER" id="PTHR21666">
    <property type="entry name" value="PEPTIDASE-RELATED"/>
    <property type="match status" value="1"/>
</dbReference>
<evidence type="ECO:0000313" key="7">
    <source>
        <dbReference type="EMBL" id="EUJ45839.1"/>
    </source>
</evidence>
<gene>
    <name evidence="7" type="ORF">PRIP_04273</name>
</gene>
<sequence>MTYKKLIGTSIVATVAVVLFSGAPVNVWAADLNELQKQQQELQQQKANIDESIQEKEHEVSVLESRQVSAAAELEALVKSITETNAKLQKQQQEVAVTNGEVTKLKGEIKELQNNIQERFDLLKDRARAIQVNGNSQAYVNVILASDNFSDFIDRATMVTTLVSADKDIMAEQKKDENKLSSKQKETETKLASLKQLATEIALSKNNLESQKSQKDELILAIAAEKDLTQQQKNDLLSKQGVLSANEQRVAGNIQAEKDRQAALELAAARKASAERAAKEEAAKAAAVKASSKTITRTETPAEHPAETVSIPSVSSGSSTGMFIKPAAGILTSGFSDRINPVTGQHESHKGQDIAAGGTIPVYAAAGGTVVFSGFGAPGSGYGGYGYVVEIDHGNGYQTLYGHMRAGSLQVVAGQSVAQGQGIGIMGSTGQSTGQHLHFEIHKNGVPVNPAPYI</sequence>
<evidence type="ECO:0000256" key="4">
    <source>
        <dbReference type="SAM" id="SignalP"/>
    </source>
</evidence>
<dbReference type="CDD" id="cd12797">
    <property type="entry name" value="M23_peptidase"/>
    <property type="match status" value="1"/>
</dbReference>
<dbReference type="Gene3D" id="6.10.250.3150">
    <property type="match status" value="1"/>
</dbReference>
<evidence type="ECO:0000259" key="5">
    <source>
        <dbReference type="Pfam" id="PF01551"/>
    </source>
</evidence>
<feature type="chain" id="PRO_5004892808" evidence="4">
    <location>
        <begin position="30"/>
        <end position="454"/>
    </location>
</feature>
<dbReference type="InterPro" id="IPR011055">
    <property type="entry name" value="Dup_hybrid_motif"/>
</dbReference>
<evidence type="ECO:0000259" key="6">
    <source>
        <dbReference type="Pfam" id="PF24568"/>
    </source>
</evidence>
<dbReference type="AlphaFoldDB" id="W7D1T3"/>
<name>W7D1T3_9LIST</name>
<dbReference type="InterPro" id="IPR016047">
    <property type="entry name" value="M23ase_b-sheet_dom"/>
</dbReference>
<evidence type="ECO:0000313" key="8">
    <source>
        <dbReference type="Proteomes" id="UP000019248"/>
    </source>
</evidence>
<protein>
    <submittedName>
        <fullName evidence="7">Putative cell wall binding protein</fullName>
    </submittedName>
</protein>
<keyword evidence="2" id="KW-0175">Coiled coil</keyword>
<comment type="caution">
    <text evidence="7">The sequence shown here is derived from an EMBL/GenBank/DDBJ whole genome shotgun (WGS) entry which is preliminary data.</text>
</comment>
<accession>W7D1T3</accession>
<organism evidence="7 8">
    <name type="scientific">Listeria riparia FSL S10-1204</name>
    <dbReference type="NCBI Taxonomy" id="1265816"/>
    <lineage>
        <taxon>Bacteria</taxon>
        <taxon>Bacillati</taxon>
        <taxon>Bacillota</taxon>
        <taxon>Bacilli</taxon>
        <taxon>Bacillales</taxon>
        <taxon>Listeriaceae</taxon>
        <taxon>Listeria</taxon>
    </lineage>
</organism>
<feature type="coiled-coil region" evidence="2">
    <location>
        <begin position="25"/>
        <end position="122"/>
    </location>
</feature>
<evidence type="ECO:0000256" key="1">
    <source>
        <dbReference type="ARBA" id="ARBA00022729"/>
    </source>
</evidence>
<evidence type="ECO:0000256" key="3">
    <source>
        <dbReference type="SAM" id="MobiDB-lite"/>
    </source>
</evidence>
<dbReference type="InterPro" id="IPR057309">
    <property type="entry name" value="PcsB_CC"/>
</dbReference>
<dbReference type="OrthoDB" id="9805070at2"/>
<feature type="domain" description="M23ase beta-sheet core" evidence="5">
    <location>
        <begin position="348"/>
        <end position="450"/>
    </location>
</feature>
<dbReference type="EMBL" id="AODL01000006">
    <property type="protein sequence ID" value="EUJ45839.1"/>
    <property type="molecule type" value="Genomic_DNA"/>
</dbReference>
<keyword evidence="1 4" id="KW-0732">Signal</keyword>
<dbReference type="GO" id="GO:0004222">
    <property type="term" value="F:metalloendopeptidase activity"/>
    <property type="evidence" value="ECO:0007669"/>
    <property type="project" value="TreeGrafter"/>
</dbReference>
<reference evidence="7 8" key="1">
    <citation type="journal article" date="2014" name="Int. J. Syst. Evol. Microbiol.">
        <title>Listeria floridensis sp. nov., Listeria aquatica sp. nov., Listeria cornellensis sp. nov., Listeria riparia sp. nov. and Listeria grandensis sp. nov., from agricultural and natural environments.</title>
        <authorList>
            <person name="den Bakker H.C."/>
            <person name="Warchocki S."/>
            <person name="Wright E.M."/>
            <person name="Allred A.F."/>
            <person name="Ahlstrom C."/>
            <person name="Manuel C.S."/>
            <person name="Stasiewicz M.J."/>
            <person name="Burrell A."/>
            <person name="Roof S."/>
            <person name="Strawn L."/>
            <person name="Fortes E.D."/>
            <person name="Nightingale K.K."/>
            <person name="Kephart D."/>
            <person name="Wiedmann M."/>
        </authorList>
    </citation>
    <scope>NUCLEOTIDE SEQUENCE [LARGE SCALE GENOMIC DNA]</scope>
    <source>
        <strain evidence="7 8">FSL S10-1204</strain>
    </source>
</reference>
<dbReference type="RefSeq" id="WP_036099640.1">
    <property type="nucleotide sequence ID" value="NZ_AODL01000006.1"/>
</dbReference>
<dbReference type="Pfam" id="PF24568">
    <property type="entry name" value="CC_PcsB"/>
    <property type="match status" value="1"/>
</dbReference>
<dbReference type="PATRIC" id="fig|1265816.5.peg.838"/>
<dbReference type="Pfam" id="PF01551">
    <property type="entry name" value="Peptidase_M23"/>
    <property type="match status" value="1"/>
</dbReference>
<feature type="signal peptide" evidence="4">
    <location>
        <begin position="1"/>
        <end position="29"/>
    </location>
</feature>
<feature type="region of interest" description="Disordered" evidence="3">
    <location>
        <begin position="286"/>
        <end position="317"/>
    </location>
</feature>
<dbReference type="InterPro" id="IPR050570">
    <property type="entry name" value="Cell_wall_metabolism_enzyme"/>
</dbReference>
<dbReference type="Gene3D" id="2.70.70.10">
    <property type="entry name" value="Glucose Permease (Domain IIA)"/>
    <property type="match status" value="1"/>
</dbReference>
<evidence type="ECO:0000256" key="2">
    <source>
        <dbReference type="SAM" id="Coils"/>
    </source>
</evidence>
<dbReference type="PANTHER" id="PTHR21666:SF270">
    <property type="entry name" value="MUREIN HYDROLASE ACTIVATOR ENVC"/>
    <property type="match status" value="1"/>
</dbReference>
<feature type="compositionally biased region" description="Low complexity" evidence="3">
    <location>
        <begin position="308"/>
        <end position="317"/>
    </location>
</feature>
<keyword evidence="8" id="KW-1185">Reference proteome</keyword>
<feature type="domain" description="Peptidoglycan hydrolase PcsB coiled-coil" evidence="6">
    <location>
        <begin position="109"/>
        <end position="183"/>
    </location>
</feature>
<proteinExistence type="predicted"/>
<dbReference type="Proteomes" id="UP000019248">
    <property type="component" value="Unassembled WGS sequence"/>
</dbReference>